<dbReference type="EMBL" id="CP017248">
    <property type="protein sequence ID" value="AOR29768.1"/>
    <property type="molecule type" value="Genomic_DNA"/>
</dbReference>
<sequence>MCLIRGGEVRVRLEPVPPPVPAGSAGAVLFGLDEFDHASVIEVRLTAVLDPAGRQVCRLTDGDGTVYSRVGE</sequence>
<dbReference type="KEGG" id="spun:BFF78_42150"/>
<dbReference type="AlphaFoldDB" id="A0A1D7Y2G5"/>
<dbReference type="RefSeq" id="WP_069776428.1">
    <property type="nucleotide sequence ID" value="NZ_CP017248.1"/>
</dbReference>
<dbReference type="EMBL" id="CP017248">
    <property type="protein sequence ID" value="AOR36771.1"/>
    <property type="molecule type" value="Genomic_DNA"/>
</dbReference>
<reference evidence="1" key="3">
    <citation type="journal article" date="2019" name="Int. J. Syst. Evol. Microbiol.">
        <title>Streptomyces fodineus sp. nov., an actinobacterium with antifungal activity isolated from mine area soil.</title>
        <authorList>
            <person name="Kim M.K."/>
            <person name="Kang H.J."/>
            <person name="Roh S.G."/>
            <person name="Park J.S."/>
            <person name="Kim S.B."/>
        </authorList>
    </citation>
    <scope>NUCLEOTIDE SEQUENCE</scope>
    <source>
        <strain evidence="1">TW1S1</strain>
    </source>
</reference>
<evidence type="ECO:0000313" key="3">
    <source>
        <dbReference type="Proteomes" id="UP000094960"/>
    </source>
</evidence>
<dbReference type="KEGG" id="spun:BFF78_00480"/>
<evidence type="ECO:0000313" key="1">
    <source>
        <dbReference type="EMBL" id="AOR29768.1"/>
    </source>
</evidence>
<evidence type="ECO:0000313" key="2">
    <source>
        <dbReference type="EMBL" id="AOR36771.1"/>
    </source>
</evidence>
<organism evidence="1 3">
    <name type="scientific">Streptomyces fodineus</name>
    <dbReference type="NCBI Taxonomy" id="1904616"/>
    <lineage>
        <taxon>Bacteria</taxon>
        <taxon>Bacillati</taxon>
        <taxon>Actinomycetota</taxon>
        <taxon>Actinomycetes</taxon>
        <taxon>Kitasatosporales</taxon>
        <taxon>Streptomycetaceae</taxon>
        <taxon>Streptomyces</taxon>
    </lineage>
</organism>
<proteinExistence type="predicted"/>
<protein>
    <submittedName>
        <fullName evidence="1">Uncharacterized protein</fullName>
    </submittedName>
</protein>
<name>A0A1D7Y2G5_9ACTN</name>
<dbReference type="Proteomes" id="UP000094960">
    <property type="component" value="Chromosome"/>
</dbReference>
<accession>A0A1D7Y2G5</accession>
<keyword evidence="3" id="KW-1185">Reference proteome</keyword>
<gene>
    <name evidence="1" type="ORF">BFF78_00480</name>
    <name evidence="2" type="ORF">BFF78_42150</name>
</gene>
<reference evidence="1" key="2">
    <citation type="submission" date="2016-09" db="EMBL/GenBank/DDBJ databases">
        <authorList>
            <person name="Kim M.-K."/>
            <person name="Kim S.B."/>
        </authorList>
    </citation>
    <scope>NUCLEOTIDE SEQUENCE</scope>
    <source>
        <strain evidence="1">TW1S1</strain>
    </source>
</reference>
<reference evidence="3" key="1">
    <citation type="submission" date="2016-09" db="EMBL/GenBank/DDBJ databases">
        <title>Streptomyces puniciscabiei strain:TW1S1 Genome sequencing and assembly.</title>
        <authorList>
            <person name="Kim M.-K."/>
            <person name="Kim S.B."/>
        </authorList>
    </citation>
    <scope>NUCLEOTIDE SEQUENCE [LARGE SCALE GENOMIC DNA]</scope>
    <source>
        <strain evidence="3">TW1S1</strain>
    </source>
</reference>